<feature type="region of interest" description="Disordered" evidence="1">
    <location>
        <begin position="734"/>
        <end position="760"/>
    </location>
</feature>
<name>Q2J9E3_FRACC</name>
<dbReference type="AlphaFoldDB" id="Q2J9E3"/>
<gene>
    <name evidence="2" type="ordered locus">Francci3_2739</name>
</gene>
<dbReference type="eggNOG" id="ENOG502ZMWA">
    <property type="taxonomic scope" value="Bacteria"/>
</dbReference>
<dbReference type="EMBL" id="CP000249">
    <property type="protein sequence ID" value="ABD12099.1"/>
    <property type="molecule type" value="Genomic_DNA"/>
</dbReference>
<feature type="compositionally biased region" description="Gly residues" evidence="1">
    <location>
        <begin position="56"/>
        <end position="68"/>
    </location>
</feature>
<reference evidence="2 3" key="1">
    <citation type="journal article" date="2007" name="Genome Res.">
        <title>Genome characteristics of facultatively symbiotic Frankia sp. strains reflect host range and host plant biogeography.</title>
        <authorList>
            <person name="Normand P."/>
            <person name="Lapierre P."/>
            <person name="Tisa L.S."/>
            <person name="Gogarten J.P."/>
            <person name="Alloisio N."/>
            <person name="Bagnarol E."/>
            <person name="Bassi C.A."/>
            <person name="Berry A.M."/>
            <person name="Bickhart D.M."/>
            <person name="Choisne N."/>
            <person name="Couloux A."/>
            <person name="Cournoyer B."/>
            <person name="Cruveiller S."/>
            <person name="Daubin V."/>
            <person name="Demange N."/>
            <person name="Francino M.P."/>
            <person name="Goltsman E."/>
            <person name="Huang Y."/>
            <person name="Kopp O.R."/>
            <person name="Labarre L."/>
            <person name="Lapidus A."/>
            <person name="Lavire C."/>
            <person name="Marechal J."/>
            <person name="Martinez M."/>
            <person name="Mastronunzio J.E."/>
            <person name="Mullin B.C."/>
            <person name="Niemann J."/>
            <person name="Pujic P."/>
            <person name="Rawnsley T."/>
            <person name="Rouy Z."/>
            <person name="Schenowitz C."/>
            <person name="Sellstedt A."/>
            <person name="Tavares F."/>
            <person name="Tomkins J.P."/>
            <person name="Vallenet D."/>
            <person name="Valverde C."/>
            <person name="Wall L.G."/>
            <person name="Wang Y."/>
            <person name="Medigue C."/>
            <person name="Benson D.R."/>
        </authorList>
    </citation>
    <scope>NUCLEOTIDE SEQUENCE [LARGE SCALE GENOMIC DNA]</scope>
    <source>
        <strain evidence="3">DSM 45818 / CECT 9043 / CcI3</strain>
    </source>
</reference>
<protein>
    <submittedName>
        <fullName evidence="2">Uncharacterized protein</fullName>
    </submittedName>
</protein>
<proteinExistence type="predicted"/>
<dbReference type="STRING" id="106370.Francci3_2739"/>
<keyword evidence="3" id="KW-1185">Reference proteome</keyword>
<dbReference type="KEGG" id="fra:Francci3_2739"/>
<evidence type="ECO:0000256" key="1">
    <source>
        <dbReference type="SAM" id="MobiDB-lite"/>
    </source>
</evidence>
<dbReference type="RefSeq" id="WP_011437129.1">
    <property type="nucleotide sequence ID" value="NC_007777.1"/>
</dbReference>
<accession>Q2J9E3</accession>
<dbReference type="Proteomes" id="UP000001937">
    <property type="component" value="Chromosome"/>
</dbReference>
<dbReference type="OrthoDB" id="3848913at2"/>
<evidence type="ECO:0000313" key="3">
    <source>
        <dbReference type="Proteomes" id="UP000001937"/>
    </source>
</evidence>
<dbReference type="HOGENOM" id="CLU_346058_0_0_11"/>
<evidence type="ECO:0000313" key="2">
    <source>
        <dbReference type="EMBL" id="ABD12099.1"/>
    </source>
</evidence>
<feature type="compositionally biased region" description="Low complexity" evidence="1">
    <location>
        <begin position="33"/>
        <end position="55"/>
    </location>
</feature>
<organism evidence="2 3">
    <name type="scientific">Frankia casuarinae (strain DSM 45818 / CECT 9043 / HFP020203 / CcI3)</name>
    <dbReference type="NCBI Taxonomy" id="106370"/>
    <lineage>
        <taxon>Bacteria</taxon>
        <taxon>Bacillati</taxon>
        <taxon>Actinomycetota</taxon>
        <taxon>Actinomycetes</taxon>
        <taxon>Frankiales</taxon>
        <taxon>Frankiaceae</taxon>
        <taxon>Frankia</taxon>
    </lineage>
</organism>
<sequence length="760" mass="82702">MTDIRSLMPGASPADETLPHEPPGNVPPDEKAAGAGAAAAAEPPGAGNTGNVSGAGKSGGAGNVGGSVSGDNRAQTHLGNGDIKNIVNLIDLAKKRVRRPEAISGATLRELSGVFVRPTGFADAAEKIEKHRLVLLSGSPGDGIHAAAWMLVAGAGGARAGTERIERIPADVEADDEPDIPQKALDDQARYLLDLSELMPSRSEELAKRLEALRDVVAGSARYLAVILPADSVRWLPAELRRLVPEMSRPDWRAVLQSHLAVSMQPSAQPDLATIVKIIEKSADLADLGAATLYQVSRVAVASAKLLGMRPGAALPDCLRLAWREVKRQDSDYGKEIDCLLENDRTGMNALLLITAAMLEDADRDLVFVAQRELARAGEFRLPDDHALTRPGFLARLGEIGVVRDEQRPIRFEKTGFGVAARHYAWDNYPTLRPAFLDWAERLPSPPGIFWPNDVLTRFAERFTEESLRSDRADDALDLAYHWIGRRRVAAIPACLGLLTKGLEEGAEGTGGRKFRQRIRAWSEDHRLDAYLARMCIELSGKIIYDIYPFQALTRLHNFAAHENPQVASAAIDAVETLASADRDNYRYVLGRSVRAPYAVRGSTGNAEVFLRLVSASRLYARDAVGWRPVDDPECGELFRGGWILVLEADAPPSKETIGLVHLWLDDVVQAVGRGPTILPDLLVDALRERFDLLSSLRAILGRWVDRPLGDPMAPDQAAVRTYLLDRIDKELFGEDVGLRPPSSPGDTQPSPAAGREEQR</sequence>
<feature type="region of interest" description="Disordered" evidence="1">
    <location>
        <begin position="1"/>
        <end position="79"/>
    </location>
</feature>